<keyword evidence="1" id="KW-0732">Signal</keyword>
<evidence type="ECO:0000313" key="2">
    <source>
        <dbReference type="WBParaSite" id="SSTP_0000997700.1"/>
    </source>
</evidence>
<organism evidence="2">
    <name type="scientific">Strongyloides stercoralis</name>
    <name type="common">Threadworm</name>
    <dbReference type="NCBI Taxonomy" id="6248"/>
    <lineage>
        <taxon>Eukaryota</taxon>
        <taxon>Metazoa</taxon>
        <taxon>Ecdysozoa</taxon>
        <taxon>Nematoda</taxon>
        <taxon>Chromadorea</taxon>
        <taxon>Rhabditida</taxon>
        <taxon>Tylenchina</taxon>
        <taxon>Panagrolaimomorpha</taxon>
        <taxon>Strongyloidoidea</taxon>
        <taxon>Strongyloididae</taxon>
        <taxon>Strongyloides</taxon>
    </lineage>
</organism>
<feature type="chain" id="PRO_5005328352" evidence="1">
    <location>
        <begin position="23"/>
        <end position="86"/>
    </location>
</feature>
<reference evidence="2" key="1">
    <citation type="submission" date="2015-08" db="UniProtKB">
        <authorList>
            <consortium name="WormBaseParasite"/>
        </authorList>
    </citation>
    <scope>IDENTIFICATION</scope>
</reference>
<accession>A0A0K0EKI3</accession>
<dbReference type="WBParaSite" id="SSTP_0000997700.1">
    <property type="protein sequence ID" value="SSTP_0000997700.1"/>
    <property type="gene ID" value="SSTP_0000997700"/>
</dbReference>
<protein>
    <submittedName>
        <fullName evidence="2">Hypotheticial protein</fullName>
    </submittedName>
</protein>
<name>A0A0K0EKI3_STRER</name>
<sequence length="86" mass="10214">MNTFSFHTIFIIAFLTLNVCYANVHSIDNHHMNNEETQTDYNDISRYMSTINNIKRERPLQMSGFGWDECEFSPLSCLLKKRSYIR</sequence>
<proteinExistence type="predicted"/>
<evidence type="ECO:0000256" key="1">
    <source>
        <dbReference type="SAM" id="SignalP"/>
    </source>
</evidence>
<dbReference type="AlphaFoldDB" id="A0A0K0EKI3"/>
<feature type="signal peptide" evidence="1">
    <location>
        <begin position="1"/>
        <end position="22"/>
    </location>
</feature>